<protein>
    <submittedName>
        <fullName evidence="1">Uncharacterized protein</fullName>
    </submittedName>
</protein>
<reference evidence="2" key="1">
    <citation type="submission" date="2014-04" db="EMBL/GenBank/DDBJ databases">
        <title>Evolutionary Origins and Diversification of the Mycorrhizal Mutualists.</title>
        <authorList>
            <consortium name="DOE Joint Genome Institute"/>
            <consortium name="Mycorrhizal Genomics Consortium"/>
            <person name="Kohler A."/>
            <person name="Kuo A."/>
            <person name="Nagy L.G."/>
            <person name="Floudas D."/>
            <person name="Copeland A."/>
            <person name="Barry K.W."/>
            <person name="Cichocki N."/>
            <person name="Veneault-Fourrey C."/>
            <person name="LaButti K."/>
            <person name="Lindquist E.A."/>
            <person name="Lipzen A."/>
            <person name="Lundell T."/>
            <person name="Morin E."/>
            <person name="Murat C."/>
            <person name="Riley R."/>
            <person name="Ohm R."/>
            <person name="Sun H."/>
            <person name="Tunlid A."/>
            <person name="Henrissat B."/>
            <person name="Grigoriev I.V."/>
            <person name="Hibbett D.S."/>
            <person name="Martin F."/>
        </authorList>
    </citation>
    <scope>NUCLEOTIDE SEQUENCE [LARGE SCALE GENOMIC DNA]</scope>
    <source>
        <strain evidence="2">FD-334 SS-4</strain>
    </source>
</reference>
<name>A0A0D2LM16_HYPSF</name>
<dbReference type="AlphaFoldDB" id="A0A0D2LM16"/>
<sequence>MNAPCLRRRLHLQHGPVCASTLHTRPKLCVGKFLSGVDHRPRFPCSQHTIVCSVLWPDFVLLAPCVSRLAASCLLISRGLVADRMTLPRLKERNLVALNGLSVTFWGHVSIFSGPRSTVRPADSGRSQYTDRRAILLTVIDFLPQAHTFTWT</sequence>
<organism evidence="1 2">
    <name type="scientific">Hypholoma sublateritium (strain FD-334 SS-4)</name>
    <dbReference type="NCBI Taxonomy" id="945553"/>
    <lineage>
        <taxon>Eukaryota</taxon>
        <taxon>Fungi</taxon>
        <taxon>Dikarya</taxon>
        <taxon>Basidiomycota</taxon>
        <taxon>Agaricomycotina</taxon>
        <taxon>Agaricomycetes</taxon>
        <taxon>Agaricomycetidae</taxon>
        <taxon>Agaricales</taxon>
        <taxon>Agaricineae</taxon>
        <taxon>Strophariaceae</taxon>
        <taxon>Hypholoma</taxon>
    </lineage>
</organism>
<accession>A0A0D2LM16</accession>
<keyword evidence="2" id="KW-1185">Reference proteome</keyword>
<dbReference type="Proteomes" id="UP000054270">
    <property type="component" value="Unassembled WGS sequence"/>
</dbReference>
<evidence type="ECO:0000313" key="1">
    <source>
        <dbReference type="EMBL" id="KJA29017.1"/>
    </source>
</evidence>
<proteinExistence type="predicted"/>
<gene>
    <name evidence="1" type="ORF">HYPSUDRAFT_633354</name>
</gene>
<dbReference type="EMBL" id="KN817520">
    <property type="protein sequence ID" value="KJA29017.1"/>
    <property type="molecule type" value="Genomic_DNA"/>
</dbReference>
<evidence type="ECO:0000313" key="2">
    <source>
        <dbReference type="Proteomes" id="UP000054270"/>
    </source>
</evidence>